<keyword evidence="1" id="KW-1133">Transmembrane helix</keyword>
<gene>
    <name evidence="2" type="ORF">ABZ931_08775</name>
</gene>
<feature type="transmembrane region" description="Helical" evidence="1">
    <location>
        <begin position="31"/>
        <end position="58"/>
    </location>
</feature>
<comment type="caution">
    <text evidence="2">The sequence shown here is derived from an EMBL/GenBank/DDBJ whole genome shotgun (WGS) entry which is preliminary data.</text>
</comment>
<feature type="transmembrane region" description="Helical" evidence="1">
    <location>
        <begin position="132"/>
        <end position="151"/>
    </location>
</feature>
<evidence type="ECO:0000256" key="1">
    <source>
        <dbReference type="SAM" id="Phobius"/>
    </source>
</evidence>
<sequence length="307" mass="32258">MTSGRGTLTVLHLLLVWATMAAVVPTLGVGLLMAGWGGGMGAAASALVFGVPLTVLLLATAGLPARTVVPMCDSARGRLGWAVLVFVLGTLGVLAGVAAYGGDVDLGSAGTRIALTGVPYAVAAAFLVPDRWVRLGAVAVLVLGVVYGGFVGPAQAERRRHAAEVARYREHRELLYLGDAPAGMRLSRAVVEPAAFGVEYRPADPNVSGYVGLTVRSPLTPSASCAQRVTDGVTCSVDAHGEMRVIREFPGGGRDISLVRRHHGAEVEVSSQFLDEPGLRRLLDTLHPLSDKELERMMREKTITQGY</sequence>
<proteinExistence type="predicted"/>
<organism evidence="2 3">
    <name type="scientific">Streptomyces neyagawaensis</name>
    <dbReference type="NCBI Taxonomy" id="42238"/>
    <lineage>
        <taxon>Bacteria</taxon>
        <taxon>Bacillati</taxon>
        <taxon>Actinomycetota</taxon>
        <taxon>Actinomycetes</taxon>
        <taxon>Kitasatosporales</taxon>
        <taxon>Streptomycetaceae</taxon>
        <taxon>Streptomyces</taxon>
    </lineage>
</organism>
<keyword evidence="3" id="KW-1185">Reference proteome</keyword>
<accession>A0ABV3AV87</accession>
<protein>
    <submittedName>
        <fullName evidence="2">Uncharacterized protein</fullName>
    </submittedName>
</protein>
<feature type="transmembrane region" description="Helical" evidence="1">
    <location>
        <begin position="79"/>
        <end position="100"/>
    </location>
</feature>
<dbReference type="Proteomes" id="UP001551189">
    <property type="component" value="Unassembled WGS sequence"/>
</dbReference>
<keyword evidence="1" id="KW-0472">Membrane</keyword>
<name>A0ABV3AV87_9ACTN</name>
<dbReference type="RefSeq" id="WP_359692629.1">
    <property type="nucleotide sequence ID" value="NZ_JBEYXT010000026.1"/>
</dbReference>
<evidence type="ECO:0000313" key="2">
    <source>
        <dbReference type="EMBL" id="MEU6801092.1"/>
    </source>
</evidence>
<evidence type="ECO:0000313" key="3">
    <source>
        <dbReference type="Proteomes" id="UP001551189"/>
    </source>
</evidence>
<dbReference type="EMBL" id="JBEYXT010000026">
    <property type="protein sequence ID" value="MEU6801092.1"/>
    <property type="molecule type" value="Genomic_DNA"/>
</dbReference>
<keyword evidence="1" id="KW-0812">Transmembrane</keyword>
<reference evidence="2 3" key="1">
    <citation type="submission" date="2024-06" db="EMBL/GenBank/DDBJ databases">
        <title>The Natural Products Discovery Center: Release of the First 8490 Sequenced Strains for Exploring Actinobacteria Biosynthetic Diversity.</title>
        <authorList>
            <person name="Kalkreuter E."/>
            <person name="Kautsar S.A."/>
            <person name="Yang D."/>
            <person name="Bader C.D."/>
            <person name="Teijaro C.N."/>
            <person name="Fluegel L."/>
            <person name="Davis C.M."/>
            <person name="Simpson J.R."/>
            <person name="Lauterbach L."/>
            <person name="Steele A.D."/>
            <person name="Gui C."/>
            <person name="Meng S."/>
            <person name="Li G."/>
            <person name="Viehrig K."/>
            <person name="Ye F."/>
            <person name="Su P."/>
            <person name="Kiefer A.F."/>
            <person name="Nichols A."/>
            <person name="Cepeda A.J."/>
            <person name="Yan W."/>
            <person name="Fan B."/>
            <person name="Jiang Y."/>
            <person name="Adhikari A."/>
            <person name="Zheng C.-J."/>
            <person name="Schuster L."/>
            <person name="Cowan T.M."/>
            <person name="Smanski M.J."/>
            <person name="Chevrette M.G."/>
            <person name="De Carvalho L.P.S."/>
            <person name="Shen B."/>
        </authorList>
    </citation>
    <scope>NUCLEOTIDE SEQUENCE [LARGE SCALE GENOMIC DNA]</scope>
    <source>
        <strain evidence="2 3">NPDC046851</strain>
    </source>
</reference>